<gene>
    <name evidence="1" type="ORF">LVIROSA_LOCUS28878</name>
</gene>
<organism evidence="1 2">
    <name type="scientific">Lactuca virosa</name>
    <dbReference type="NCBI Taxonomy" id="75947"/>
    <lineage>
        <taxon>Eukaryota</taxon>
        <taxon>Viridiplantae</taxon>
        <taxon>Streptophyta</taxon>
        <taxon>Embryophyta</taxon>
        <taxon>Tracheophyta</taxon>
        <taxon>Spermatophyta</taxon>
        <taxon>Magnoliopsida</taxon>
        <taxon>eudicotyledons</taxon>
        <taxon>Gunneridae</taxon>
        <taxon>Pentapetalae</taxon>
        <taxon>asterids</taxon>
        <taxon>campanulids</taxon>
        <taxon>Asterales</taxon>
        <taxon>Asteraceae</taxon>
        <taxon>Cichorioideae</taxon>
        <taxon>Cichorieae</taxon>
        <taxon>Lactucinae</taxon>
        <taxon>Lactuca</taxon>
    </lineage>
</organism>
<sequence>MKPLYASGMYSIPIKEFEERRNRGKSKMLRELLVMSGGRRLFKDFILESVVEIGHLGKENQGRGHEVFVSMSLLYDRKCATSCSRVVAASFLQSHDPSSLLSHLSSCNHTQHAYGIDGVVQTHLVIHSRAIV</sequence>
<comment type="caution">
    <text evidence="1">The sequence shown here is derived from an EMBL/GenBank/DDBJ whole genome shotgun (WGS) entry which is preliminary data.</text>
</comment>
<dbReference type="AlphaFoldDB" id="A0AAU9NYN5"/>
<accession>A0AAU9NYN5</accession>
<proteinExistence type="predicted"/>
<reference evidence="1 2" key="1">
    <citation type="submission" date="2022-01" db="EMBL/GenBank/DDBJ databases">
        <authorList>
            <person name="Xiong W."/>
            <person name="Schranz E."/>
        </authorList>
    </citation>
    <scope>NUCLEOTIDE SEQUENCE [LARGE SCALE GENOMIC DNA]</scope>
</reference>
<dbReference type="EMBL" id="CAKMRJ010005412">
    <property type="protein sequence ID" value="CAH1442921.1"/>
    <property type="molecule type" value="Genomic_DNA"/>
</dbReference>
<keyword evidence="2" id="KW-1185">Reference proteome</keyword>
<evidence type="ECO:0000313" key="2">
    <source>
        <dbReference type="Proteomes" id="UP001157418"/>
    </source>
</evidence>
<evidence type="ECO:0000313" key="1">
    <source>
        <dbReference type="EMBL" id="CAH1442921.1"/>
    </source>
</evidence>
<protein>
    <submittedName>
        <fullName evidence="1">Uncharacterized protein</fullName>
    </submittedName>
</protein>
<name>A0AAU9NYN5_9ASTR</name>
<dbReference type="Proteomes" id="UP001157418">
    <property type="component" value="Unassembled WGS sequence"/>
</dbReference>